<keyword evidence="2" id="KW-1185">Reference proteome</keyword>
<proteinExistence type="predicted"/>
<dbReference type="SUPFAM" id="SSF56655">
    <property type="entry name" value="Carbohydrate phosphatase"/>
    <property type="match status" value="1"/>
</dbReference>
<evidence type="ECO:0000313" key="1">
    <source>
        <dbReference type="EMBL" id="GFS31972.1"/>
    </source>
</evidence>
<dbReference type="Gene3D" id="3.30.540.10">
    <property type="entry name" value="Fructose-1,6-Bisphosphatase, subunit A, domain 1"/>
    <property type="match status" value="1"/>
</dbReference>
<comment type="caution">
    <text evidence="1">The sequence shown here is derived from an EMBL/GenBank/DDBJ whole genome shotgun (WGS) entry which is preliminary data.</text>
</comment>
<name>A0A8X6J3S2_NEPPI</name>
<sequence length="85" mass="9232">MVCVAVEKETVIGVIHQPFENFTKWGCGGKGVSNSSYPVASELSDVSRSLAIAIDTAQRTYMRVKGEPRFAQHFDAIVANGTSNR</sequence>
<reference evidence="1" key="1">
    <citation type="submission" date="2020-08" db="EMBL/GenBank/DDBJ databases">
        <title>Multicomponent nature underlies the extraordinary mechanical properties of spider dragline silk.</title>
        <authorList>
            <person name="Kono N."/>
            <person name="Nakamura H."/>
            <person name="Mori M."/>
            <person name="Yoshida Y."/>
            <person name="Ohtoshi R."/>
            <person name="Malay A.D."/>
            <person name="Moran D.A.P."/>
            <person name="Tomita M."/>
            <person name="Numata K."/>
            <person name="Arakawa K."/>
        </authorList>
    </citation>
    <scope>NUCLEOTIDE SEQUENCE</scope>
</reference>
<protein>
    <submittedName>
        <fullName evidence="1">Inositol monophosphatase 3</fullName>
    </submittedName>
</protein>
<organism evidence="1 2">
    <name type="scientific">Nephila pilipes</name>
    <name type="common">Giant wood spider</name>
    <name type="synonym">Nephila maculata</name>
    <dbReference type="NCBI Taxonomy" id="299642"/>
    <lineage>
        <taxon>Eukaryota</taxon>
        <taxon>Metazoa</taxon>
        <taxon>Ecdysozoa</taxon>
        <taxon>Arthropoda</taxon>
        <taxon>Chelicerata</taxon>
        <taxon>Arachnida</taxon>
        <taxon>Araneae</taxon>
        <taxon>Araneomorphae</taxon>
        <taxon>Entelegynae</taxon>
        <taxon>Araneoidea</taxon>
        <taxon>Nephilidae</taxon>
        <taxon>Nephila</taxon>
    </lineage>
</organism>
<dbReference type="EMBL" id="BMAW01087866">
    <property type="protein sequence ID" value="GFS31972.1"/>
    <property type="molecule type" value="Genomic_DNA"/>
</dbReference>
<dbReference type="AlphaFoldDB" id="A0A8X6J3S2"/>
<evidence type="ECO:0000313" key="2">
    <source>
        <dbReference type="Proteomes" id="UP000887013"/>
    </source>
</evidence>
<dbReference type="Proteomes" id="UP000887013">
    <property type="component" value="Unassembled WGS sequence"/>
</dbReference>
<accession>A0A8X6J3S2</accession>
<dbReference type="OrthoDB" id="74460at2759"/>
<gene>
    <name evidence="1" type="primary">CG15743</name>
    <name evidence="1" type="ORF">NPIL_348041</name>
</gene>